<gene>
    <name evidence="2" type="ORF">BDP55DRAFT_545628</name>
</gene>
<dbReference type="GeneID" id="85453115"/>
<organism evidence="2 3">
    <name type="scientific">Colletotrichum godetiae</name>
    <dbReference type="NCBI Taxonomy" id="1209918"/>
    <lineage>
        <taxon>Eukaryota</taxon>
        <taxon>Fungi</taxon>
        <taxon>Dikarya</taxon>
        <taxon>Ascomycota</taxon>
        <taxon>Pezizomycotina</taxon>
        <taxon>Sordariomycetes</taxon>
        <taxon>Hypocreomycetidae</taxon>
        <taxon>Glomerellales</taxon>
        <taxon>Glomerellaceae</taxon>
        <taxon>Colletotrichum</taxon>
        <taxon>Colletotrichum acutatum species complex</taxon>
    </lineage>
</organism>
<evidence type="ECO:0000313" key="2">
    <source>
        <dbReference type="EMBL" id="KAK1689452.1"/>
    </source>
</evidence>
<comment type="caution">
    <text evidence="2">The sequence shown here is derived from an EMBL/GenBank/DDBJ whole genome shotgun (WGS) entry which is preliminary data.</text>
</comment>
<dbReference type="RefSeq" id="XP_060433147.1">
    <property type="nucleotide sequence ID" value="XM_060568589.1"/>
</dbReference>
<reference evidence="2" key="1">
    <citation type="submission" date="2021-06" db="EMBL/GenBank/DDBJ databases">
        <title>Comparative genomics, transcriptomics and evolutionary studies reveal genomic signatures of adaptation to plant cell wall in hemibiotrophic fungi.</title>
        <authorList>
            <consortium name="DOE Joint Genome Institute"/>
            <person name="Baroncelli R."/>
            <person name="Diaz J.F."/>
            <person name="Benocci T."/>
            <person name="Peng M."/>
            <person name="Battaglia E."/>
            <person name="Haridas S."/>
            <person name="Andreopoulos W."/>
            <person name="Labutti K."/>
            <person name="Pangilinan J."/>
            <person name="Floch G.L."/>
            <person name="Makela M.R."/>
            <person name="Henrissat B."/>
            <person name="Grigoriev I.V."/>
            <person name="Crouch J.A."/>
            <person name="De Vries R.P."/>
            <person name="Sukno S.A."/>
            <person name="Thon M.R."/>
        </authorList>
    </citation>
    <scope>NUCLEOTIDE SEQUENCE</scope>
    <source>
        <strain evidence="2">CBS 193.32</strain>
    </source>
</reference>
<feature type="non-terminal residue" evidence="2">
    <location>
        <position position="318"/>
    </location>
</feature>
<accession>A0AAJ0AS99</accession>
<dbReference type="AlphaFoldDB" id="A0AAJ0AS99"/>
<sequence>MADTAFRHQAIEKRQPLRPGLKFRRFGRQDFERFDQEKACGPYLPGGSSASVGKVKIDCMYKWRKAQWGVLGSNKQPAGIVYIDMTIRQPQGHTLSNATIFITLADRDASRVPIEGGRSRRHGQPSRKSDHAVSVTEFLGPQNISGPKTITTEVRERDFEPTLGFGGMAELGGMGTHRSMTREVVNCWTFKGVPTRPKDGEGFRSLQWDFVDSEVDSNPSLPPTFHTGFAFEHKGRPITMCVEVEGRLKSKMQQTRHGMKFLRFRSKSKDTDNSTAIEIDLSSAASVFKNQLDGVAGRLNEDMKTEMDDARAVEMPLP</sequence>
<dbReference type="EMBL" id="JAHMHR010000008">
    <property type="protein sequence ID" value="KAK1689452.1"/>
    <property type="molecule type" value="Genomic_DNA"/>
</dbReference>
<protein>
    <submittedName>
        <fullName evidence="2">Uncharacterized protein</fullName>
    </submittedName>
</protein>
<keyword evidence="3" id="KW-1185">Reference proteome</keyword>
<proteinExistence type="predicted"/>
<evidence type="ECO:0000313" key="3">
    <source>
        <dbReference type="Proteomes" id="UP001224890"/>
    </source>
</evidence>
<evidence type="ECO:0000256" key="1">
    <source>
        <dbReference type="SAM" id="MobiDB-lite"/>
    </source>
</evidence>
<feature type="region of interest" description="Disordered" evidence="1">
    <location>
        <begin position="114"/>
        <end position="133"/>
    </location>
</feature>
<dbReference type="Proteomes" id="UP001224890">
    <property type="component" value="Unassembled WGS sequence"/>
</dbReference>
<name>A0AAJ0AS99_9PEZI</name>